<accession>A0A2J6X7X8</accession>
<proteinExistence type="predicted"/>
<feature type="non-terminal residue" evidence="1">
    <location>
        <position position="81"/>
    </location>
</feature>
<dbReference type="AlphaFoldDB" id="A0A2J6X7X8"/>
<sequence>MFTHINEHFTPQEIALLQPFVTNVDRPIFCLRNLPEVVKGALFARYSRSTKSLRRLLLDEFITEPESGFAAIVSAVGDSPA</sequence>
<organism evidence="1 2">
    <name type="scientific">Chloroflexus aggregans</name>
    <dbReference type="NCBI Taxonomy" id="152260"/>
    <lineage>
        <taxon>Bacteria</taxon>
        <taxon>Bacillati</taxon>
        <taxon>Chloroflexota</taxon>
        <taxon>Chloroflexia</taxon>
        <taxon>Chloroflexales</taxon>
        <taxon>Chloroflexineae</taxon>
        <taxon>Chloroflexaceae</taxon>
        <taxon>Chloroflexus</taxon>
    </lineage>
</organism>
<evidence type="ECO:0000313" key="2">
    <source>
        <dbReference type="Proteomes" id="UP000243376"/>
    </source>
</evidence>
<comment type="caution">
    <text evidence="1">The sequence shown here is derived from an EMBL/GenBank/DDBJ whole genome shotgun (WGS) entry which is preliminary data.</text>
</comment>
<gene>
    <name evidence="1" type="ORF">C0184_05665</name>
</gene>
<dbReference type="EMBL" id="PNIQ01000374">
    <property type="protein sequence ID" value="PMP83190.1"/>
    <property type="molecule type" value="Genomic_DNA"/>
</dbReference>
<dbReference type="Proteomes" id="UP000243376">
    <property type="component" value="Unassembled WGS sequence"/>
</dbReference>
<reference evidence="1 2" key="1">
    <citation type="submission" date="2018-01" db="EMBL/GenBank/DDBJ databases">
        <title>Metagenomic assembled genomes from two thermal pools in the Uzon Caldera, Kamchatka, Russia.</title>
        <authorList>
            <person name="Wilkins L."/>
            <person name="Ettinger C."/>
        </authorList>
    </citation>
    <scope>NUCLEOTIDE SEQUENCE [LARGE SCALE GENOMIC DNA]</scope>
    <source>
        <strain evidence="1">ZAV-02</strain>
    </source>
</reference>
<protein>
    <submittedName>
        <fullName evidence="1">Thymidylate synthase</fullName>
    </submittedName>
</protein>
<evidence type="ECO:0000313" key="1">
    <source>
        <dbReference type="EMBL" id="PMP83190.1"/>
    </source>
</evidence>
<name>A0A2J6X7X8_9CHLR</name>